<organism evidence="6 7">
    <name type="scientific">Trypanosoma theileri</name>
    <dbReference type="NCBI Taxonomy" id="67003"/>
    <lineage>
        <taxon>Eukaryota</taxon>
        <taxon>Discoba</taxon>
        <taxon>Euglenozoa</taxon>
        <taxon>Kinetoplastea</taxon>
        <taxon>Metakinetoplastina</taxon>
        <taxon>Trypanosomatida</taxon>
        <taxon>Trypanosomatidae</taxon>
        <taxon>Trypanosoma</taxon>
    </lineage>
</organism>
<dbReference type="CDD" id="cd02799">
    <property type="entry name" value="tRNA_bind_EMAP-II_like"/>
    <property type="match status" value="1"/>
</dbReference>
<dbReference type="EMBL" id="NBCO01000010">
    <property type="protein sequence ID" value="ORC89898.1"/>
    <property type="molecule type" value="Genomic_DNA"/>
</dbReference>
<evidence type="ECO:0000256" key="4">
    <source>
        <dbReference type="SAM" id="MobiDB-lite"/>
    </source>
</evidence>
<dbReference type="Proteomes" id="UP000192257">
    <property type="component" value="Unassembled WGS sequence"/>
</dbReference>
<accession>A0A1X0NZC6</accession>
<keyword evidence="2 3" id="KW-0694">RNA-binding</keyword>
<dbReference type="InterPro" id="IPR051270">
    <property type="entry name" value="Tyrosine-tRNA_ligase_regulator"/>
</dbReference>
<dbReference type="InterPro" id="IPR012340">
    <property type="entry name" value="NA-bd_OB-fold"/>
</dbReference>
<comment type="caution">
    <text evidence="6">The sequence shown here is derived from an EMBL/GenBank/DDBJ whole genome shotgun (WGS) entry which is preliminary data.</text>
</comment>
<dbReference type="PANTHER" id="PTHR11586">
    <property type="entry name" value="TRNA-AMINOACYLATION COFACTOR ARC1 FAMILY MEMBER"/>
    <property type="match status" value="1"/>
</dbReference>
<dbReference type="InterPro" id="IPR002547">
    <property type="entry name" value="tRNA-bd_dom"/>
</dbReference>
<dbReference type="GO" id="GO:0004812">
    <property type="term" value="F:aminoacyl-tRNA ligase activity"/>
    <property type="evidence" value="ECO:0007669"/>
    <property type="project" value="UniProtKB-KW"/>
</dbReference>
<dbReference type="SUPFAM" id="SSF50249">
    <property type="entry name" value="Nucleic acid-binding proteins"/>
    <property type="match status" value="1"/>
</dbReference>
<reference evidence="6 7" key="1">
    <citation type="submission" date="2017-03" db="EMBL/GenBank/DDBJ databases">
        <title>An alternative strategy for trypanosome survival in the mammalian bloodstream revealed through genome and transcriptome analysis of the ubiquitous bovine parasite Trypanosoma (Megatrypanum) theileri.</title>
        <authorList>
            <person name="Kelly S."/>
            <person name="Ivens A."/>
            <person name="Mott A."/>
            <person name="O'Neill E."/>
            <person name="Emms D."/>
            <person name="Macleod O."/>
            <person name="Voorheis P."/>
            <person name="Matthews J."/>
            <person name="Matthews K."/>
            <person name="Carrington M."/>
        </authorList>
    </citation>
    <scope>NUCLEOTIDE SEQUENCE [LARGE SCALE GENOMIC DNA]</scope>
    <source>
        <strain evidence="6">Edinburgh</strain>
    </source>
</reference>
<dbReference type="GO" id="GO:0000049">
    <property type="term" value="F:tRNA binding"/>
    <property type="evidence" value="ECO:0007669"/>
    <property type="project" value="UniProtKB-UniRule"/>
</dbReference>
<keyword evidence="1 3" id="KW-0820">tRNA-binding</keyword>
<gene>
    <name evidence="6" type="ORF">TM35_000101660</name>
</gene>
<evidence type="ECO:0000256" key="3">
    <source>
        <dbReference type="PROSITE-ProRule" id="PRU00209"/>
    </source>
</evidence>
<dbReference type="Gene3D" id="2.40.50.140">
    <property type="entry name" value="Nucleic acid-binding proteins"/>
    <property type="match status" value="1"/>
</dbReference>
<evidence type="ECO:0000256" key="1">
    <source>
        <dbReference type="ARBA" id="ARBA00022555"/>
    </source>
</evidence>
<name>A0A1X0NZC6_9TRYP</name>
<keyword evidence="7" id="KW-1185">Reference proteome</keyword>
<keyword evidence="6" id="KW-0030">Aminoacyl-tRNA synthetase</keyword>
<proteinExistence type="predicted"/>
<protein>
    <submittedName>
        <fullName evidence="6">Tyrosyl or methionyl-tRNA synthetase</fullName>
    </submittedName>
</protein>
<dbReference type="PANTHER" id="PTHR11586:SF33">
    <property type="entry name" value="AMINOACYL TRNA SYNTHASE COMPLEX-INTERACTING MULTIFUNCTIONAL PROTEIN 1"/>
    <property type="match status" value="1"/>
</dbReference>
<feature type="compositionally biased region" description="Low complexity" evidence="4">
    <location>
        <begin position="59"/>
        <end position="69"/>
    </location>
</feature>
<dbReference type="Pfam" id="PF01588">
    <property type="entry name" value="tRNA_bind"/>
    <property type="match status" value="1"/>
</dbReference>
<keyword evidence="6" id="KW-0436">Ligase</keyword>
<dbReference type="GeneID" id="39984437"/>
<evidence type="ECO:0000259" key="5">
    <source>
        <dbReference type="PROSITE" id="PS50886"/>
    </source>
</evidence>
<dbReference type="AlphaFoldDB" id="A0A1X0NZC6"/>
<dbReference type="OrthoDB" id="197206at2759"/>
<dbReference type="VEuPathDB" id="TriTrypDB:TM35_000101660"/>
<sequence>MSSHLEGPLLRRSIPFVERWIAELVAAREPMVAAKTPATQQPQGGNGASDAKGKKKGGKSNNNNNNNNTTAAAAEVSNASSMSRCHFVVGKVLDVRPHPDSQKLYIEEIDLGEAAGGRRTILSGLQEYVKKDDFINRLVLVIANLEPRKIGGVLSEGMVLCASKTEGDARGVVLLDVPEGTPVGERVVFEGHEGPYEPVLKKKLAKHFEEVAADLKTNEKGEVVWKDMPFRTSQGVITASIVNGSVS</sequence>
<evidence type="ECO:0000313" key="6">
    <source>
        <dbReference type="EMBL" id="ORC89898.1"/>
    </source>
</evidence>
<dbReference type="PROSITE" id="PS50886">
    <property type="entry name" value="TRBD"/>
    <property type="match status" value="1"/>
</dbReference>
<evidence type="ECO:0000313" key="7">
    <source>
        <dbReference type="Proteomes" id="UP000192257"/>
    </source>
</evidence>
<evidence type="ECO:0000256" key="2">
    <source>
        <dbReference type="ARBA" id="ARBA00022884"/>
    </source>
</evidence>
<feature type="region of interest" description="Disordered" evidence="4">
    <location>
        <begin position="33"/>
        <end position="69"/>
    </location>
</feature>
<dbReference type="RefSeq" id="XP_028883964.1">
    <property type="nucleotide sequence ID" value="XM_029024657.1"/>
</dbReference>
<feature type="domain" description="TRNA-binding" evidence="5">
    <location>
        <begin position="81"/>
        <end position="188"/>
    </location>
</feature>
<dbReference type="STRING" id="67003.A0A1X0NZC6"/>